<protein>
    <recommendedName>
        <fullName evidence="3">Serine hydrolase domain-containing protein</fullName>
    </recommendedName>
</protein>
<dbReference type="InterPro" id="IPR005645">
    <property type="entry name" value="FSH-like_dom"/>
</dbReference>
<feature type="compositionally biased region" description="Low complexity" evidence="2">
    <location>
        <begin position="498"/>
        <end position="573"/>
    </location>
</feature>
<dbReference type="EMBL" id="BMAR01000004">
    <property type="protein sequence ID" value="GFR42958.1"/>
    <property type="molecule type" value="Genomic_DNA"/>
</dbReference>
<feature type="compositionally biased region" description="Low complexity" evidence="2">
    <location>
        <begin position="426"/>
        <end position="437"/>
    </location>
</feature>
<dbReference type="GO" id="GO:0005634">
    <property type="term" value="C:nucleus"/>
    <property type="evidence" value="ECO:0007669"/>
    <property type="project" value="TreeGrafter"/>
</dbReference>
<dbReference type="AlphaFoldDB" id="A0AAD3DJZ8"/>
<dbReference type="Proteomes" id="UP001054857">
    <property type="component" value="Unassembled WGS sequence"/>
</dbReference>
<feature type="region of interest" description="Disordered" evidence="2">
    <location>
        <begin position="313"/>
        <end position="361"/>
    </location>
</feature>
<dbReference type="InterPro" id="IPR029058">
    <property type="entry name" value="AB_hydrolase_fold"/>
</dbReference>
<gene>
    <name evidence="4" type="ORF">Agub_g3955</name>
</gene>
<organism evidence="4 5">
    <name type="scientific">Astrephomene gubernaculifera</name>
    <dbReference type="NCBI Taxonomy" id="47775"/>
    <lineage>
        <taxon>Eukaryota</taxon>
        <taxon>Viridiplantae</taxon>
        <taxon>Chlorophyta</taxon>
        <taxon>core chlorophytes</taxon>
        <taxon>Chlorophyceae</taxon>
        <taxon>CS clade</taxon>
        <taxon>Chlamydomonadales</taxon>
        <taxon>Astrephomenaceae</taxon>
        <taxon>Astrephomene</taxon>
    </lineage>
</organism>
<evidence type="ECO:0000313" key="5">
    <source>
        <dbReference type="Proteomes" id="UP001054857"/>
    </source>
</evidence>
<feature type="compositionally biased region" description="Low complexity" evidence="2">
    <location>
        <begin position="459"/>
        <end position="483"/>
    </location>
</feature>
<name>A0AAD3DJZ8_9CHLO</name>
<feature type="region of interest" description="Disordered" evidence="2">
    <location>
        <begin position="206"/>
        <end position="235"/>
    </location>
</feature>
<feature type="region of interest" description="Disordered" evidence="2">
    <location>
        <begin position="377"/>
        <end position="573"/>
    </location>
</feature>
<feature type="compositionally biased region" description="Gly residues" evidence="2">
    <location>
        <begin position="315"/>
        <end position="325"/>
    </location>
</feature>
<keyword evidence="1" id="KW-0378">Hydrolase</keyword>
<dbReference type="SUPFAM" id="SSF53474">
    <property type="entry name" value="alpha/beta-Hydrolases"/>
    <property type="match status" value="1"/>
</dbReference>
<feature type="compositionally biased region" description="Gly residues" evidence="2">
    <location>
        <begin position="340"/>
        <end position="354"/>
    </location>
</feature>
<feature type="domain" description="Serine hydrolase" evidence="3">
    <location>
        <begin position="16"/>
        <end position="299"/>
    </location>
</feature>
<proteinExistence type="predicted"/>
<keyword evidence="5" id="KW-1185">Reference proteome</keyword>
<sequence length="573" mass="57105">MDSTTPRGAKDSGVRARILCLHGSRQDGELFSQRLRNLTRKLAGVADLHFASAPHELPLSEGQSVAMRTWWRHWNLPQQDPTVLDPDSDGMSAAHPDQQTRERGKAAAAAMAVTAASTAATTAPLPPDGWDEQIVRDWKASFQLLVAEWRRAGPFDGLLGFSNGAAAALLLACYAHADPASLPGLKFVILAGGYVPQPLERLIPTGMTTTTTTFPQKRSADRNSSNSASSSSSTPHDAIINRLAKELPYMSLHFCSAADVAVPYADSLELAACFQVGCRTILEHDLGHCLPQKAPHTAAVLDFVRQACSSSAPSCGGGGSSGGEGRSNAAGASRREARGEGGASGGRGGGGGRGGRGDARDPVAAALSGIVPPSSLAVSKGTGTGAAGAAVGQQHGLTSGGSSASSRQPHQQQRQQQQPPPRQPQEHPQPQQRQGGQLPSAPAPRAPLIVGGGGGMGSGTSSNRTSAPTTTATSPAAAATSRGGRSGRDGGGGGGSSGSNSSSCKPSAAAAAPAPSPKAPSSSSSPATASRNGAASGAAAAAATAAATSAAATPTAAATPATAGGAPGKGAPT</sequence>
<evidence type="ECO:0000259" key="3">
    <source>
        <dbReference type="Pfam" id="PF03959"/>
    </source>
</evidence>
<feature type="compositionally biased region" description="Polar residues" evidence="2">
    <location>
        <begin position="395"/>
        <end position="406"/>
    </location>
</feature>
<feature type="compositionally biased region" description="Low complexity" evidence="2">
    <location>
        <begin position="407"/>
        <end position="417"/>
    </location>
</feature>
<feature type="non-terminal residue" evidence="4">
    <location>
        <position position="573"/>
    </location>
</feature>
<dbReference type="Gene3D" id="3.40.50.1820">
    <property type="entry name" value="alpha/beta hydrolase"/>
    <property type="match status" value="1"/>
</dbReference>
<feature type="compositionally biased region" description="Low complexity" evidence="2">
    <location>
        <begin position="222"/>
        <end position="233"/>
    </location>
</feature>
<evidence type="ECO:0000256" key="1">
    <source>
        <dbReference type="ARBA" id="ARBA00022801"/>
    </source>
</evidence>
<comment type="caution">
    <text evidence="4">The sequence shown here is derived from an EMBL/GenBank/DDBJ whole genome shotgun (WGS) entry which is preliminary data.</text>
</comment>
<evidence type="ECO:0000256" key="2">
    <source>
        <dbReference type="SAM" id="MobiDB-lite"/>
    </source>
</evidence>
<dbReference type="PANTHER" id="PTHR48070:SF6">
    <property type="entry name" value="ESTERASE OVCA2"/>
    <property type="match status" value="1"/>
</dbReference>
<reference evidence="4 5" key="1">
    <citation type="journal article" date="2021" name="Sci. Rep.">
        <title>Genome sequencing of the multicellular alga Astrephomene provides insights into convergent evolution of germ-soma differentiation.</title>
        <authorList>
            <person name="Yamashita S."/>
            <person name="Yamamoto K."/>
            <person name="Matsuzaki R."/>
            <person name="Suzuki S."/>
            <person name="Yamaguchi H."/>
            <person name="Hirooka S."/>
            <person name="Minakuchi Y."/>
            <person name="Miyagishima S."/>
            <person name="Kawachi M."/>
            <person name="Toyoda A."/>
            <person name="Nozaki H."/>
        </authorList>
    </citation>
    <scope>NUCLEOTIDE SEQUENCE [LARGE SCALE GENOMIC DNA]</scope>
    <source>
        <strain evidence="4 5">NIES-4017</strain>
    </source>
</reference>
<evidence type="ECO:0000313" key="4">
    <source>
        <dbReference type="EMBL" id="GFR42958.1"/>
    </source>
</evidence>
<dbReference type="GO" id="GO:0005737">
    <property type="term" value="C:cytoplasm"/>
    <property type="evidence" value="ECO:0007669"/>
    <property type="project" value="TreeGrafter"/>
</dbReference>
<dbReference type="Pfam" id="PF03959">
    <property type="entry name" value="FSH1"/>
    <property type="match status" value="1"/>
</dbReference>
<dbReference type="InterPro" id="IPR050593">
    <property type="entry name" value="LovG"/>
</dbReference>
<accession>A0AAD3DJZ8</accession>
<dbReference type="PANTHER" id="PTHR48070">
    <property type="entry name" value="ESTERASE OVCA2"/>
    <property type="match status" value="1"/>
</dbReference>
<dbReference type="GO" id="GO:0016787">
    <property type="term" value="F:hydrolase activity"/>
    <property type="evidence" value="ECO:0007669"/>
    <property type="project" value="UniProtKB-KW"/>
</dbReference>